<dbReference type="PIRSF" id="PIRSF036492">
    <property type="entry name" value="ALDH"/>
    <property type="match status" value="1"/>
</dbReference>
<feature type="domain" description="Aldehyde dehydrogenase" evidence="6">
    <location>
        <begin position="14"/>
        <end position="439"/>
    </location>
</feature>
<dbReference type="SUPFAM" id="SSF53720">
    <property type="entry name" value="ALDH-like"/>
    <property type="match status" value="1"/>
</dbReference>
<feature type="active site" evidence="4">
    <location>
        <position position="221"/>
    </location>
</feature>
<dbReference type="InterPro" id="IPR016161">
    <property type="entry name" value="Ald_DH/histidinol_DH"/>
</dbReference>
<keyword evidence="8" id="KW-1185">Reference proteome</keyword>
<dbReference type="Gene3D" id="3.40.309.10">
    <property type="entry name" value="Aldehyde Dehydrogenase, Chain A, domain 2"/>
    <property type="match status" value="1"/>
</dbReference>
<dbReference type="Proteomes" id="UP001597374">
    <property type="component" value="Unassembled WGS sequence"/>
</dbReference>
<dbReference type="RefSeq" id="WP_250430269.1">
    <property type="nucleotide sequence ID" value="NZ_JALPRR010000003.1"/>
</dbReference>
<dbReference type="EMBL" id="JBHUIM010000002">
    <property type="protein sequence ID" value="MFD2247337.1"/>
    <property type="molecule type" value="Genomic_DNA"/>
</dbReference>
<evidence type="ECO:0000256" key="2">
    <source>
        <dbReference type="ARBA" id="ARBA00023002"/>
    </source>
</evidence>
<organism evidence="7 8">
    <name type="scientific">Pontibacter ruber</name>
    <dbReference type="NCBI Taxonomy" id="1343895"/>
    <lineage>
        <taxon>Bacteria</taxon>
        <taxon>Pseudomonadati</taxon>
        <taxon>Bacteroidota</taxon>
        <taxon>Cytophagia</taxon>
        <taxon>Cytophagales</taxon>
        <taxon>Hymenobacteraceae</taxon>
        <taxon>Pontibacter</taxon>
    </lineage>
</organism>
<dbReference type="InterPro" id="IPR015590">
    <property type="entry name" value="Aldehyde_DH_dom"/>
</dbReference>
<dbReference type="CDD" id="cd07136">
    <property type="entry name" value="ALDH_YwdH-P39616"/>
    <property type="match status" value="1"/>
</dbReference>
<dbReference type="InterPro" id="IPR012394">
    <property type="entry name" value="Aldehyde_DH_NAD(P)"/>
</dbReference>
<comment type="caution">
    <text evidence="7">The sequence shown here is derived from an EMBL/GenBank/DDBJ whole genome shotgun (WGS) entry which is preliminary data.</text>
</comment>
<dbReference type="PANTHER" id="PTHR43570">
    <property type="entry name" value="ALDEHYDE DEHYDROGENASE"/>
    <property type="match status" value="1"/>
</dbReference>
<accession>A0ABW5CY92</accession>
<dbReference type="Gene3D" id="3.40.605.10">
    <property type="entry name" value="Aldehyde Dehydrogenase, Chain A, domain 1"/>
    <property type="match status" value="1"/>
</dbReference>
<evidence type="ECO:0000313" key="8">
    <source>
        <dbReference type="Proteomes" id="UP001597374"/>
    </source>
</evidence>
<evidence type="ECO:0000313" key="7">
    <source>
        <dbReference type="EMBL" id="MFD2247337.1"/>
    </source>
</evidence>
<dbReference type="InterPro" id="IPR016163">
    <property type="entry name" value="Ald_DH_C"/>
</dbReference>
<reference evidence="8" key="1">
    <citation type="journal article" date="2019" name="Int. J. Syst. Evol. Microbiol.">
        <title>The Global Catalogue of Microorganisms (GCM) 10K type strain sequencing project: providing services to taxonomists for standard genome sequencing and annotation.</title>
        <authorList>
            <consortium name="The Broad Institute Genomics Platform"/>
            <consortium name="The Broad Institute Genome Sequencing Center for Infectious Disease"/>
            <person name="Wu L."/>
            <person name="Ma J."/>
        </authorList>
    </citation>
    <scope>NUCLEOTIDE SEQUENCE [LARGE SCALE GENOMIC DNA]</scope>
    <source>
        <strain evidence="8">CGMCC 4.1782</strain>
    </source>
</reference>
<evidence type="ECO:0000256" key="3">
    <source>
        <dbReference type="PIRNR" id="PIRNR036492"/>
    </source>
</evidence>
<dbReference type="PROSITE" id="PS00687">
    <property type="entry name" value="ALDEHYDE_DEHYDR_GLU"/>
    <property type="match status" value="1"/>
</dbReference>
<name>A0ABW5CY92_9BACT</name>
<dbReference type="PROSITE" id="PS00070">
    <property type="entry name" value="ALDEHYDE_DEHYDR_CYS"/>
    <property type="match status" value="1"/>
</dbReference>
<dbReference type="InterPro" id="IPR016162">
    <property type="entry name" value="Ald_DH_N"/>
</dbReference>
<evidence type="ECO:0000256" key="4">
    <source>
        <dbReference type="PROSITE-ProRule" id="PRU10007"/>
    </source>
</evidence>
<gene>
    <name evidence="7" type="ORF">ACFSKP_13810</name>
</gene>
<dbReference type="InterPro" id="IPR029510">
    <property type="entry name" value="Ald_DH_CS_GLU"/>
</dbReference>
<sequence>MKQTASPLELESHLVQNLVEKQRRFFATGKTLSVEFRREQLNRLLDALLRHEQELFDAMYQDFRKPAFESFATEVGFVEQELRLVLKQLNKWVKPRKVKETLVNFPARSYIYSEPYGIALIIGPWNYPLQLVLNPLIGAIAAGNCAIVKPSELTPATSEVIARLINATFDEGYVSAVEGGVRTTQHLLAERFNYIFFTGSTPVGRIVMKAAAEHLTPVTLELGGKSPVIVTEDADLDLAARRIAWGKFLNAGQTCVAPDYVLVHEQVKEELIEQLRLTIAQFYGEDPASSPDYARIINDRHFDRLSSYLQDVHVRVGGQTDDTARYIAPTVVDQVTWQHPIMQEEIFGPLLPVLTFNTIEEVIQTVNAHERPLAFYLFSQSQELQEEVLQRVHFGGGCINDTISHLINPNLPFGGVGSSGMGSYHGQQSFDLFSNQKSVVKRGTWLDLPLRYPPYGNKLPLIRKAFKWL</sequence>
<dbReference type="InterPro" id="IPR016160">
    <property type="entry name" value="Ald_DH_CS_CYS"/>
</dbReference>
<proteinExistence type="inferred from homology"/>
<evidence type="ECO:0000256" key="1">
    <source>
        <dbReference type="ARBA" id="ARBA00009986"/>
    </source>
</evidence>
<dbReference type="Pfam" id="PF00171">
    <property type="entry name" value="Aldedh"/>
    <property type="match status" value="1"/>
</dbReference>
<evidence type="ECO:0000259" key="6">
    <source>
        <dbReference type="Pfam" id="PF00171"/>
    </source>
</evidence>
<keyword evidence="2 3" id="KW-0560">Oxidoreductase</keyword>
<comment type="similarity">
    <text evidence="1 3 5">Belongs to the aldehyde dehydrogenase family.</text>
</comment>
<dbReference type="PANTHER" id="PTHR43570:SF16">
    <property type="entry name" value="ALDEHYDE DEHYDROGENASE TYPE III, ISOFORM Q"/>
    <property type="match status" value="1"/>
</dbReference>
<evidence type="ECO:0000256" key="5">
    <source>
        <dbReference type="RuleBase" id="RU003345"/>
    </source>
</evidence>
<protein>
    <recommendedName>
        <fullName evidence="3">Aldehyde dehydrogenase</fullName>
    </recommendedName>
</protein>